<dbReference type="RefSeq" id="WP_204819923.1">
    <property type="nucleotide sequence ID" value="NZ_JANHOF010000006.1"/>
</dbReference>
<reference evidence="2 3" key="1">
    <citation type="submission" date="2024-09" db="EMBL/GenBank/DDBJ databases">
        <authorList>
            <person name="Sun Q."/>
            <person name="Mori K."/>
        </authorList>
    </citation>
    <scope>NUCLEOTIDE SEQUENCE [LARGE SCALE GENOMIC DNA]</scope>
    <source>
        <strain evidence="2 3">CCM 4839</strain>
    </source>
</reference>
<accession>A0ABV6J6C0</accession>
<dbReference type="Proteomes" id="UP001589818">
    <property type="component" value="Unassembled WGS sequence"/>
</dbReference>
<gene>
    <name evidence="2" type="ORF">ACFFJ8_08565</name>
</gene>
<protein>
    <submittedName>
        <fullName evidence="2">DinB family protein</fullName>
    </submittedName>
</protein>
<dbReference type="SUPFAM" id="SSF109854">
    <property type="entry name" value="DinB/YfiT-like putative metalloenzymes"/>
    <property type="match status" value="1"/>
</dbReference>
<comment type="caution">
    <text evidence="2">The sequence shown here is derived from an EMBL/GenBank/DDBJ whole genome shotgun (WGS) entry which is preliminary data.</text>
</comment>
<evidence type="ECO:0000313" key="2">
    <source>
        <dbReference type="EMBL" id="MFC0391425.1"/>
    </source>
</evidence>
<dbReference type="InterPro" id="IPR034660">
    <property type="entry name" value="DinB/YfiT-like"/>
</dbReference>
<name>A0ABV6J6C0_9BACL</name>
<sequence>MSEVAQIRNVMLEELEHGVITTQRLIQLIKESDWEFQPKGNMRTVVELVYHLVSIPATDLAILQEKSGDEVNQIEQELEGIKDAAKLSEIMQKNYEQLKAYMNSLSDDDFLNKATKAFYSDHAALQMKWLMEITTHTYHHRAQLFNYLKELEYDINFFILY</sequence>
<dbReference type="Pfam" id="PF12867">
    <property type="entry name" value="DinB_2"/>
    <property type="match status" value="1"/>
</dbReference>
<evidence type="ECO:0000259" key="1">
    <source>
        <dbReference type="Pfam" id="PF12867"/>
    </source>
</evidence>
<feature type="domain" description="DinB-like" evidence="1">
    <location>
        <begin position="22"/>
        <end position="144"/>
    </location>
</feature>
<dbReference type="EMBL" id="JBHLVF010000011">
    <property type="protein sequence ID" value="MFC0391425.1"/>
    <property type="molecule type" value="Genomic_DNA"/>
</dbReference>
<organism evidence="2 3">
    <name type="scientific">Paenibacillus mendelii</name>
    <dbReference type="NCBI Taxonomy" id="206163"/>
    <lineage>
        <taxon>Bacteria</taxon>
        <taxon>Bacillati</taxon>
        <taxon>Bacillota</taxon>
        <taxon>Bacilli</taxon>
        <taxon>Bacillales</taxon>
        <taxon>Paenibacillaceae</taxon>
        <taxon>Paenibacillus</taxon>
    </lineage>
</organism>
<proteinExistence type="predicted"/>
<dbReference type="Gene3D" id="1.20.120.450">
    <property type="entry name" value="dinb family like domain"/>
    <property type="match status" value="1"/>
</dbReference>
<dbReference type="InterPro" id="IPR024775">
    <property type="entry name" value="DinB-like"/>
</dbReference>
<evidence type="ECO:0000313" key="3">
    <source>
        <dbReference type="Proteomes" id="UP001589818"/>
    </source>
</evidence>
<keyword evidence="3" id="KW-1185">Reference proteome</keyword>